<accession>A0ABP1E782</accession>
<dbReference type="Pfam" id="PF10236">
    <property type="entry name" value="DAP3"/>
    <property type="match status" value="1"/>
</dbReference>
<keyword evidence="5" id="KW-0496">Mitochondrion</keyword>
<keyword evidence="4" id="KW-0689">Ribosomal protein</keyword>
<evidence type="ECO:0000256" key="3">
    <source>
        <dbReference type="ARBA" id="ARBA00022946"/>
    </source>
</evidence>
<dbReference type="PANTHER" id="PTHR12810">
    <property type="entry name" value="MITOCHONDRIAL 28S RIBOSOMAL PROTEIN S29"/>
    <property type="match status" value="1"/>
</dbReference>
<dbReference type="Gene3D" id="3.40.50.300">
    <property type="entry name" value="P-loop containing nucleotide triphosphate hydrolases"/>
    <property type="match status" value="1"/>
</dbReference>
<evidence type="ECO:0000256" key="4">
    <source>
        <dbReference type="ARBA" id="ARBA00022980"/>
    </source>
</evidence>
<comment type="similarity">
    <text evidence="2">Belongs to the mitochondrion-specific ribosomal protein mS29 family.</text>
</comment>
<gene>
    <name evidence="8" type="ORF">GFSPODELE1_LOCUS10192</name>
</gene>
<proteinExistence type="inferred from homology"/>
<evidence type="ECO:0000256" key="6">
    <source>
        <dbReference type="ARBA" id="ARBA00023274"/>
    </source>
</evidence>
<dbReference type="InterPro" id="IPR027417">
    <property type="entry name" value="P-loop_NTPase"/>
</dbReference>
<keyword evidence="3" id="KW-0809">Transit peptide</keyword>
<evidence type="ECO:0000313" key="9">
    <source>
        <dbReference type="Proteomes" id="UP001497453"/>
    </source>
</evidence>
<reference evidence="9" key="1">
    <citation type="submission" date="2024-04" db="EMBL/GenBank/DDBJ databases">
        <authorList>
            <person name="Shaw F."/>
            <person name="Minotto A."/>
        </authorList>
    </citation>
    <scope>NUCLEOTIDE SEQUENCE [LARGE SCALE GENOMIC DNA]</scope>
</reference>
<keyword evidence="6" id="KW-0687">Ribonucleoprotein</keyword>
<evidence type="ECO:0000313" key="8">
    <source>
        <dbReference type="EMBL" id="CAL1715369.1"/>
    </source>
</evidence>
<keyword evidence="9" id="KW-1185">Reference proteome</keyword>
<organism evidence="8 9">
    <name type="scientific">Somion occarium</name>
    <dbReference type="NCBI Taxonomy" id="3059160"/>
    <lineage>
        <taxon>Eukaryota</taxon>
        <taxon>Fungi</taxon>
        <taxon>Dikarya</taxon>
        <taxon>Basidiomycota</taxon>
        <taxon>Agaricomycotina</taxon>
        <taxon>Agaricomycetes</taxon>
        <taxon>Polyporales</taxon>
        <taxon>Cerrenaceae</taxon>
        <taxon>Somion</taxon>
    </lineage>
</organism>
<dbReference type="InterPro" id="IPR019368">
    <property type="entry name" value="Ribosomal_mS29"/>
</dbReference>
<evidence type="ECO:0000256" key="2">
    <source>
        <dbReference type="ARBA" id="ARBA00009863"/>
    </source>
</evidence>
<evidence type="ECO:0000256" key="1">
    <source>
        <dbReference type="ARBA" id="ARBA00004173"/>
    </source>
</evidence>
<evidence type="ECO:0000256" key="7">
    <source>
        <dbReference type="ARBA" id="ARBA00035140"/>
    </source>
</evidence>
<dbReference type="PANTHER" id="PTHR12810:SF0">
    <property type="entry name" value="SMALL RIBOSOMAL SUBUNIT PROTEIN MS29"/>
    <property type="match status" value="1"/>
</dbReference>
<name>A0ABP1E782_9APHY</name>
<evidence type="ECO:0000256" key="5">
    <source>
        <dbReference type="ARBA" id="ARBA00023128"/>
    </source>
</evidence>
<protein>
    <recommendedName>
        <fullName evidence="7">Small ribosomal subunit protein mS29</fullName>
    </recommendedName>
</protein>
<dbReference type="EMBL" id="OZ037951">
    <property type="protein sequence ID" value="CAL1715369.1"/>
    <property type="molecule type" value="Genomic_DNA"/>
</dbReference>
<comment type="subcellular location">
    <subcellularLocation>
        <location evidence="1">Mitochondrion</location>
    </subcellularLocation>
</comment>
<dbReference type="Proteomes" id="UP001497453">
    <property type="component" value="Chromosome 8"/>
</dbReference>
<sequence length="455" mass="50208">MLSLASRSLPAGSALASASRNGTVQSVQVRGYAAPKGPAKIQKQGFVNKGKKKKFIQTVDPNKMKRIPAFKPLTANQLKSEIFHEDVKTELQLPVFRPDALTESNALAKVMEFPTQSNLINRFGVPKNLNIEYRILSKSCAVVRDITLTALDKLDAASASSSKDNRVVLTGSSGCGKSVVLLQAAEYCAGRGWIVMYVPRVHHTVDSSTAYIYDSRTRTYLQPRFSWQVLRRFLDVNTTLLQDLKTTKEFPVERKAPVQAGSPLTDLINVGLQDGSLAPSVLSSLMTELSRQKTYPVLLALDNFQALYTRTTRYRDPKFEAIKPYHLSVPRLFLEYASGKKTFARGAVVGALSEGRADFVTPLELCEALGLPFPRPAGPYVRRVPEIVDYSQGLQKLAVPEKLSIDEAASLFDVWNTDKALHSLPDDDLFMSKYSEASGNARAFVWKGLLATLTS</sequence>
<dbReference type="SUPFAM" id="SSF52540">
    <property type="entry name" value="P-loop containing nucleoside triphosphate hydrolases"/>
    <property type="match status" value="1"/>
</dbReference>